<dbReference type="GO" id="GO:0016405">
    <property type="term" value="F:CoA-ligase activity"/>
    <property type="evidence" value="ECO:0007669"/>
    <property type="project" value="TreeGrafter"/>
</dbReference>
<dbReference type="InterPro" id="IPR042099">
    <property type="entry name" value="ANL_N_sf"/>
</dbReference>
<sequence>MISENFVQFMGSKYQEHWELPVFSNYEEKKGYTYAEMARWIAKVHLMLQHNQIEKGDKIALIGKDCAEWCMTWMGIVTYGAVVVPILPQFHADDIQHIIAHSESKLVFVGEEHERSLSPEAHPMVTGVFGVKTLKTVEALSTSALAQDTDAEALFAERYPNGFTKADVQYPEVSNEEVVLISYTSGTSGFSKGVMATANNLIANVQFGIDSKLVTRGDKMLCFLPNAHAYSCAFNFLLPQAEGAHVYILGSKPTPHILSKGLKDVKPNLVLSVPLILEKIYKNVLQPKLNDPKIKLALNIPIIRGKVKQRICQSLIDALGGNIQEFIVGGAALNSEVESFLLSIGFPVTVGYGMTECSPIISYSNHRIFKRQSSGHILHKIEEVRIDNPQRIEGKMVGEVQVKGENVCKGYYKNPKATEELFTEDGWMHTGDLGYIEGDCIFLKGRSKAMLLGPDGQNIYPEEIEAKLSMQPFVNDAIVVQRDKKIVAILAIDRDGLSKAGHTTEEQILEVMNHNRKTVNQAIAAFAQINAIELLEGEFEKTPKQSIKRYLYK</sequence>
<dbReference type="InterPro" id="IPR000873">
    <property type="entry name" value="AMP-dep_synth/lig_dom"/>
</dbReference>
<protein>
    <submittedName>
        <fullName evidence="2">Long-chain fatty acid--CoA ligase</fullName>
    </submittedName>
</protein>
<dbReference type="InterPro" id="IPR045851">
    <property type="entry name" value="AMP-bd_C_sf"/>
</dbReference>
<evidence type="ECO:0000313" key="3">
    <source>
        <dbReference type="Proteomes" id="UP000297225"/>
    </source>
</evidence>
<dbReference type="EMBL" id="SPNC01000098">
    <property type="protein sequence ID" value="TFH94660.1"/>
    <property type="molecule type" value="Genomic_DNA"/>
</dbReference>
<dbReference type="Gene3D" id="3.30.300.30">
    <property type="match status" value="1"/>
</dbReference>
<dbReference type="AlphaFoldDB" id="A0A4Y8WQF5"/>
<comment type="caution">
    <text evidence="2">The sequence shown here is derived from an EMBL/GenBank/DDBJ whole genome shotgun (WGS) entry which is preliminary data.</text>
</comment>
<proteinExistence type="predicted"/>
<dbReference type="SUPFAM" id="SSF56801">
    <property type="entry name" value="Acetyl-CoA synthetase-like"/>
    <property type="match status" value="1"/>
</dbReference>
<reference evidence="2 3" key="1">
    <citation type="submission" date="2019-03" db="EMBL/GenBank/DDBJ databases">
        <title>Porphyromonas levii Isolated from the Uterus of Dairy Cows.</title>
        <authorList>
            <person name="Francis A.M."/>
        </authorList>
    </citation>
    <scope>NUCLEOTIDE SEQUENCE [LARGE SCALE GENOMIC DNA]</scope>
    <source>
        <strain evidence="2 3">AF5678</strain>
    </source>
</reference>
<gene>
    <name evidence="2" type="ORF">E4P47_06600</name>
</gene>
<accession>A0A4Y8WQF5</accession>
<dbReference type="STRING" id="1122973.GCA_000379925_01786"/>
<dbReference type="InterPro" id="IPR020845">
    <property type="entry name" value="AMP-binding_CS"/>
</dbReference>
<feature type="domain" description="AMP-dependent synthetase/ligase" evidence="1">
    <location>
        <begin position="25"/>
        <end position="412"/>
    </location>
</feature>
<dbReference type="PANTHER" id="PTHR24096:SF420">
    <property type="entry name" value="LONG-CHAIN-FATTY-ACID--COA LIGASE-RELATED"/>
    <property type="match status" value="1"/>
</dbReference>
<dbReference type="Pfam" id="PF23562">
    <property type="entry name" value="AMP-binding_C_3"/>
    <property type="match status" value="1"/>
</dbReference>
<keyword evidence="2" id="KW-0436">Ligase</keyword>
<evidence type="ECO:0000259" key="1">
    <source>
        <dbReference type="Pfam" id="PF00501"/>
    </source>
</evidence>
<dbReference type="RefSeq" id="WP_134849497.1">
    <property type="nucleotide sequence ID" value="NZ_CP197400.1"/>
</dbReference>
<dbReference type="Pfam" id="PF00501">
    <property type="entry name" value="AMP-binding"/>
    <property type="match status" value="1"/>
</dbReference>
<evidence type="ECO:0000313" key="2">
    <source>
        <dbReference type="EMBL" id="TFH94660.1"/>
    </source>
</evidence>
<dbReference type="Gene3D" id="3.40.50.12780">
    <property type="entry name" value="N-terminal domain of ligase-like"/>
    <property type="match status" value="1"/>
</dbReference>
<dbReference type="PROSITE" id="PS00455">
    <property type="entry name" value="AMP_BINDING"/>
    <property type="match status" value="1"/>
</dbReference>
<dbReference type="Proteomes" id="UP000297225">
    <property type="component" value="Unassembled WGS sequence"/>
</dbReference>
<name>A0A4Y8WQF5_9PORP</name>
<dbReference type="PANTHER" id="PTHR24096">
    <property type="entry name" value="LONG-CHAIN-FATTY-ACID--COA LIGASE"/>
    <property type="match status" value="1"/>
</dbReference>
<organism evidence="2 3">
    <name type="scientific">Porphyromonas levii</name>
    <dbReference type="NCBI Taxonomy" id="28114"/>
    <lineage>
        <taxon>Bacteria</taxon>
        <taxon>Pseudomonadati</taxon>
        <taxon>Bacteroidota</taxon>
        <taxon>Bacteroidia</taxon>
        <taxon>Bacteroidales</taxon>
        <taxon>Porphyromonadaceae</taxon>
        <taxon>Porphyromonas</taxon>
    </lineage>
</organism>
<dbReference type="OrthoDB" id="9778383at2"/>
<keyword evidence="3" id="KW-1185">Reference proteome</keyword>